<sequence>MCVQVQNQQSGPIQLRRGVRQGDVISPKLFTSALEDLLKTLDWKGMGININSEYISHLRFADDIVIMAETLEELQQMLNSLASAAQRIGLTMNLDKTKLMINDHLDPRPIVVNRHLLEVVSEYTYLGQILQLGKNSFEKEVKKRIQLGWAAFGKLRRVFSSLLPQCLKTKVFNQCVLCHVCHDLRCRDVDAHSTAGPPAQSRSASYGTCYARSFSEG</sequence>
<protein>
    <recommendedName>
        <fullName evidence="1">Reverse transcriptase domain-containing protein</fullName>
    </recommendedName>
</protein>
<name>A0A921Z0N4_MANSE</name>
<gene>
    <name evidence="2" type="ORF">O3G_MSEX005586</name>
</gene>
<dbReference type="AlphaFoldDB" id="A0A921Z0N4"/>
<feature type="domain" description="Reverse transcriptase" evidence="1">
    <location>
        <begin position="1"/>
        <end position="130"/>
    </location>
</feature>
<organism evidence="2 3">
    <name type="scientific">Manduca sexta</name>
    <name type="common">Tobacco hawkmoth</name>
    <name type="synonym">Tobacco hornworm</name>
    <dbReference type="NCBI Taxonomy" id="7130"/>
    <lineage>
        <taxon>Eukaryota</taxon>
        <taxon>Metazoa</taxon>
        <taxon>Ecdysozoa</taxon>
        <taxon>Arthropoda</taxon>
        <taxon>Hexapoda</taxon>
        <taxon>Insecta</taxon>
        <taxon>Pterygota</taxon>
        <taxon>Neoptera</taxon>
        <taxon>Endopterygota</taxon>
        <taxon>Lepidoptera</taxon>
        <taxon>Glossata</taxon>
        <taxon>Ditrysia</taxon>
        <taxon>Bombycoidea</taxon>
        <taxon>Sphingidae</taxon>
        <taxon>Sphinginae</taxon>
        <taxon>Sphingini</taxon>
        <taxon>Manduca</taxon>
    </lineage>
</organism>
<evidence type="ECO:0000313" key="2">
    <source>
        <dbReference type="EMBL" id="KAG6448570.1"/>
    </source>
</evidence>
<dbReference type="PANTHER" id="PTHR47027:SF20">
    <property type="entry name" value="REVERSE TRANSCRIPTASE-LIKE PROTEIN WITH RNA-DIRECTED DNA POLYMERASE DOMAIN"/>
    <property type="match status" value="1"/>
</dbReference>
<reference evidence="2" key="2">
    <citation type="submission" date="2020-12" db="EMBL/GenBank/DDBJ databases">
        <authorList>
            <person name="Kanost M."/>
        </authorList>
    </citation>
    <scope>NUCLEOTIDE SEQUENCE</scope>
</reference>
<evidence type="ECO:0000313" key="3">
    <source>
        <dbReference type="Proteomes" id="UP000791440"/>
    </source>
</evidence>
<accession>A0A921Z0N4</accession>
<proteinExistence type="predicted"/>
<reference evidence="2" key="1">
    <citation type="journal article" date="2016" name="Insect Biochem. Mol. Biol.">
        <title>Multifaceted biological insights from a draft genome sequence of the tobacco hornworm moth, Manduca sexta.</title>
        <authorList>
            <person name="Kanost M.R."/>
            <person name="Arrese E.L."/>
            <person name="Cao X."/>
            <person name="Chen Y.R."/>
            <person name="Chellapilla S."/>
            <person name="Goldsmith M.R."/>
            <person name="Grosse-Wilde E."/>
            <person name="Heckel D.G."/>
            <person name="Herndon N."/>
            <person name="Jiang H."/>
            <person name="Papanicolaou A."/>
            <person name="Qu J."/>
            <person name="Soulages J.L."/>
            <person name="Vogel H."/>
            <person name="Walters J."/>
            <person name="Waterhouse R.M."/>
            <person name="Ahn S.J."/>
            <person name="Almeida F.C."/>
            <person name="An C."/>
            <person name="Aqrawi P."/>
            <person name="Bretschneider A."/>
            <person name="Bryant W.B."/>
            <person name="Bucks S."/>
            <person name="Chao H."/>
            <person name="Chevignon G."/>
            <person name="Christen J.M."/>
            <person name="Clarke D.F."/>
            <person name="Dittmer N.T."/>
            <person name="Ferguson L.C.F."/>
            <person name="Garavelou S."/>
            <person name="Gordon K.H.J."/>
            <person name="Gunaratna R.T."/>
            <person name="Han Y."/>
            <person name="Hauser F."/>
            <person name="He Y."/>
            <person name="Heidel-Fischer H."/>
            <person name="Hirsh A."/>
            <person name="Hu Y."/>
            <person name="Jiang H."/>
            <person name="Kalra D."/>
            <person name="Klinner C."/>
            <person name="Konig C."/>
            <person name="Kovar C."/>
            <person name="Kroll A.R."/>
            <person name="Kuwar S.S."/>
            <person name="Lee S.L."/>
            <person name="Lehman R."/>
            <person name="Li K."/>
            <person name="Li Z."/>
            <person name="Liang H."/>
            <person name="Lovelace S."/>
            <person name="Lu Z."/>
            <person name="Mansfield J.H."/>
            <person name="McCulloch K.J."/>
            <person name="Mathew T."/>
            <person name="Morton B."/>
            <person name="Muzny D.M."/>
            <person name="Neunemann D."/>
            <person name="Ongeri F."/>
            <person name="Pauchet Y."/>
            <person name="Pu L.L."/>
            <person name="Pyrousis I."/>
            <person name="Rao X.J."/>
            <person name="Redding A."/>
            <person name="Roesel C."/>
            <person name="Sanchez-Gracia A."/>
            <person name="Schaack S."/>
            <person name="Shukla A."/>
            <person name="Tetreau G."/>
            <person name="Wang Y."/>
            <person name="Xiong G.H."/>
            <person name="Traut W."/>
            <person name="Walsh T.K."/>
            <person name="Worley K.C."/>
            <person name="Wu D."/>
            <person name="Wu W."/>
            <person name="Wu Y.Q."/>
            <person name="Zhang X."/>
            <person name="Zou Z."/>
            <person name="Zucker H."/>
            <person name="Briscoe A.D."/>
            <person name="Burmester T."/>
            <person name="Clem R.J."/>
            <person name="Feyereisen R."/>
            <person name="Grimmelikhuijzen C.J.P."/>
            <person name="Hamodrakas S.J."/>
            <person name="Hansson B.S."/>
            <person name="Huguet E."/>
            <person name="Jermiin L.S."/>
            <person name="Lan Q."/>
            <person name="Lehman H.K."/>
            <person name="Lorenzen M."/>
            <person name="Merzendorfer H."/>
            <person name="Michalopoulos I."/>
            <person name="Morton D.B."/>
            <person name="Muthukrishnan S."/>
            <person name="Oakeshott J.G."/>
            <person name="Palmer W."/>
            <person name="Park Y."/>
            <person name="Passarelli A.L."/>
            <person name="Rozas J."/>
            <person name="Schwartz L.M."/>
            <person name="Smith W."/>
            <person name="Southgate A."/>
            <person name="Vilcinskas A."/>
            <person name="Vogt R."/>
            <person name="Wang P."/>
            <person name="Werren J."/>
            <person name="Yu X.Q."/>
            <person name="Zhou J.J."/>
            <person name="Brown S.J."/>
            <person name="Scherer S.E."/>
            <person name="Richards S."/>
            <person name="Blissard G.W."/>
        </authorList>
    </citation>
    <scope>NUCLEOTIDE SEQUENCE</scope>
</reference>
<dbReference type="Proteomes" id="UP000791440">
    <property type="component" value="Unassembled WGS sequence"/>
</dbReference>
<dbReference type="InterPro" id="IPR000477">
    <property type="entry name" value="RT_dom"/>
</dbReference>
<dbReference type="EMBL" id="JH668359">
    <property type="protein sequence ID" value="KAG6448570.1"/>
    <property type="molecule type" value="Genomic_DNA"/>
</dbReference>
<comment type="caution">
    <text evidence="2">The sequence shown here is derived from an EMBL/GenBank/DDBJ whole genome shotgun (WGS) entry which is preliminary data.</text>
</comment>
<evidence type="ECO:0000259" key="1">
    <source>
        <dbReference type="PROSITE" id="PS50878"/>
    </source>
</evidence>
<dbReference type="Pfam" id="PF00078">
    <property type="entry name" value="RVT_1"/>
    <property type="match status" value="1"/>
</dbReference>
<keyword evidence="3" id="KW-1185">Reference proteome</keyword>
<dbReference type="PANTHER" id="PTHR47027">
    <property type="entry name" value="REVERSE TRANSCRIPTASE DOMAIN-CONTAINING PROTEIN"/>
    <property type="match status" value="1"/>
</dbReference>
<dbReference type="PROSITE" id="PS50878">
    <property type="entry name" value="RT_POL"/>
    <property type="match status" value="1"/>
</dbReference>